<proteinExistence type="predicted"/>
<sequence length="173" mass="17638">MAVPLAQISLNIPPALNQNGFVSGIPIPPAPANPPNAVDVKAAVKLKAAVAHELVLNSPIPDAVVEAVANYETDVILARQIALAPQPALPAPGPGLAAAVAPPAPAGPSRFIIFVAPAHRLSAPMAGVALILNAIAASNQALGGRLDLIDRKINDIQRDIAIVSLRQSGIQEN</sequence>
<evidence type="ECO:0000313" key="1">
    <source>
        <dbReference type="EMBL" id="KAJ7034652.1"/>
    </source>
</evidence>
<name>A0AAD6SWC6_9AGAR</name>
<keyword evidence="2" id="KW-1185">Reference proteome</keyword>
<dbReference type="EMBL" id="JARJCM010000055">
    <property type="protein sequence ID" value="KAJ7034652.1"/>
    <property type="molecule type" value="Genomic_DNA"/>
</dbReference>
<reference evidence="1" key="1">
    <citation type="submission" date="2023-03" db="EMBL/GenBank/DDBJ databases">
        <title>Massive genome expansion in bonnet fungi (Mycena s.s.) driven by repeated elements and novel gene families across ecological guilds.</title>
        <authorList>
            <consortium name="Lawrence Berkeley National Laboratory"/>
            <person name="Harder C.B."/>
            <person name="Miyauchi S."/>
            <person name="Viragh M."/>
            <person name="Kuo A."/>
            <person name="Thoen E."/>
            <person name="Andreopoulos B."/>
            <person name="Lu D."/>
            <person name="Skrede I."/>
            <person name="Drula E."/>
            <person name="Henrissat B."/>
            <person name="Morin E."/>
            <person name="Kohler A."/>
            <person name="Barry K."/>
            <person name="LaButti K."/>
            <person name="Morin E."/>
            <person name="Salamov A."/>
            <person name="Lipzen A."/>
            <person name="Mereny Z."/>
            <person name="Hegedus B."/>
            <person name="Baldrian P."/>
            <person name="Stursova M."/>
            <person name="Weitz H."/>
            <person name="Taylor A."/>
            <person name="Grigoriev I.V."/>
            <person name="Nagy L.G."/>
            <person name="Martin F."/>
            <person name="Kauserud H."/>
        </authorList>
    </citation>
    <scope>NUCLEOTIDE SEQUENCE</scope>
    <source>
        <strain evidence="1">CBHHK200</strain>
    </source>
</reference>
<organism evidence="1 2">
    <name type="scientific">Mycena alexandri</name>
    <dbReference type="NCBI Taxonomy" id="1745969"/>
    <lineage>
        <taxon>Eukaryota</taxon>
        <taxon>Fungi</taxon>
        <taxon>Dikarya</taxon>
        <taxon>Basidiomycota</taxon>
        <taxon>Agaricomycotina</taxon>
        <taxon>Agaricomycetes</taxon>
        <taxon>Agaricomycetidae</taxon>
        <taxon>Agaricales</taxon>
        <taxon>Marasmiineae</taxon>
        <taxon>Mycenaceae</taxon>
        <taxon>Mycena</taxon>
    </lineage>
</organism>
<evidence type="ECO:0000313" key="2">
    <source>
        <dbReference type="Proteomes" id="UP001218188"/>
    </source>
</evidence>
<gene>
    <name evidence="1" type="ORF">C8F04DRAFT_557998</name>
</gene>
<dbReference type="AlphaFoldDB" id="A0AAD6SWC6"/>
<protein>
    <submittedName>
        <fullName evidence="1">Uncharacterized protein</fullName>
    </submittedName>
</protein>
<comment type="caution">
    <text evidence="1">The sequence shown here is derived from an EMBL/GenBank/DDBJ whole genome shotgun (WGS) entry which is preliminary data.</text>
</comment>
<accession>A0AAD6SWC6</accession>
<dbReference type="Proteomes" id="UP001218188">
    <property type="component" value="Unassembled WGS sequence"/>
</dbReference>